<dbReference type="PIRSF" id="PIRSF006250">
    <property type="entry name" value="NadC_ModD"/>
    <property type="match status" value="1"/>
</dbReference>
<feature type="binding site" evidence="13">
    <location>
        <position position="154"/>
    </location>
    <ligand>
        <name>substrate</name>
    </ligand>
</feature>
<feature type="binding site" evidence="13">
    <location>
        <position position="219"/>
    </location>
    <ligand>
        <name>substrate</name>
    </ligand>
</feature>
<keyword evidence="6" id="KW-0662">Pyridine nucleotide biosynthesis</keyword>
<protein>
    <recommendedName>
        <fullName evidence="11">Probable nicotinate-nucleotide pyrophosphorylase [carboxylating]</fullName>
        <ecNumber evidence="5">2.4.2.19</ecNumber>
    </recommendedName>
    <alternativeName>
        <fullName evidence="9">Quinolinate phosphoribosyltransferase [decarboxylating]</fullName>
    </alternativeName>
</protein>
<comment type="catalytic activity">
    <reaction evidence="10">
        <text>nicotinate beta-D-ribonucleotide + CO2 + diphosphate = quinolinate + 5-phospho-alpha-D-ribose 1-diphosphate + 2 H(+)</text>
        <dbReference type="Rhea" id="RHEA:12733"/>
        <dbReference type="ChEBI" id="CHEBI:15378"/>
        <dbReference type="ChEBI" id="CHEBI:16526"/>
        <dbReference type="ChEBI" id="CHEBI:29959"/>
        <dbReference type="ChEBI" id="CHEBI:33019"/>
        <dbReference type="ChEBI" id="CHEBI:57502"/>
        <dbReference type="ChEBI" id="CHEBI:58017"/>
        <dbReference type="EC" id="2.4.2.19"/>
    </reaction>
</comment>
<dbReference type="EC" id="2.4.2.19" evidence="5"/>
<keyword evidence="17" id="KW-1185">Reference proteome</keyword>
<dbReference type="GO" id="GO:0005737">
    <property type="term" value="C:cytoplasm"/>
    <property type="evidence" value="ECO:0007669"/>
    <property type="project" value="TreeGrafter"/>
</dbReference>
<dbReference type="InterPro" id="IPR002638">
    <property type="entry name" value="Quinolinate_PRibosylTrfase_C"/>
</dbReference>
<dbReference type="EMBL" id="CP013118">
    <property type="protein sequence ID" value="ALO17113.1"/>
    <property type="molecule type" value="Genomic_DNA"/>
</dbReference>
<proteinExistence type="inferred from homology"/>
<feature type="binding site" evidence="13">
    <location>
        <begin position="263"/>
        <end position="265"/>
    </location>
    <ligand>
        <name>substrate</name>
    </ligand>
</feature>
<comment type="function">
    <text evidence="1">Involved in the catabolism of quinolinic acid (QA).</text>
</comment>
<evidence type="ECO:0000256" key="4">
    <source>
        <dbReference type="ARBA" id="ARBA00011218"/>
    </source>
</evidence>
<reference evidence="16 17" key="1">
    <citation type="submission" date="2015-11" db="EMBL/GenBank/DDBJ databases">
        <title>Description and complete genome sequence of a novel strain predominating in hypersaline microbial mats and representing a new family of the Bacteriodetes phylum.</title>
        <authorList>
            <person name="Spring S."/>
            <person name="Bunk B."/>
            <person name="Sproer C."/>
            <person name="Klenk H.-P."/>
        </authorList>
    </citation>
    <scope>NUCLEOTIDE SEQUENCE [LARGE SCALE GENOMIC DNA]</scope>
    <source>
        <strain evidence="16 17">L21-Spi-D4</strain>
    </source>
</reference>
<evidence type="ECO:0000256" key="7">
    <source>
        <dbReference type="ARBA" id="ARBA00022676"/>
    </source>
</evidence>
<dbReference type="FunFam" id="3.20.20.70:FF:000030">
    <property type="entry name" value="Nicotinate-nucleotide pyrophosphorylase, carboxylating"/>
    <property type="match status" value="1"/>
</dbReference>
<dbReference type="FunFam" id="3.90.1170.20:FF:000001">
    <property type="entry name" value="Nicotinate-nucleotide diphosphorylase (Carboxylating)"/>
    <property type="match status" value="1"/>
</dbReference>
<evidence type="ECO:0000256" key="3">
    <source>
        <dbReference type="ARBA" id="ARBA00009400"/>
    </source>
</evidence>
<dbReference type="SUPFAM" id="SSF54675">
    <property type="entry name" value="Nicotinate/Quinolinate PRTase N-terminal domain-like"/>
    <property type="match status" value="1"/>
</dbReference>
<dbReference type="KEGG" id="blq:L21SP5_03502"/>
<evidence type="ECO:0000313" key="17">
    <source>
        <dbReference type="Proteomes" id="UP000064893"/>
    </source>
</evidence>
<feature type="binding site" evidence="13">
    <location>
        <begin position="242"/>
        <end position="244"/>
    </location>
    <ligand>
        <name>substrate</name>
    </ligand>
</feature>
<name>A0A0S2I3T9_9BACT</name>
<comment type="similarity">
    <text evidence="3 12">Belongs to the NadC/ModD family.</text>
</comment>
<dbReference type="GO" id="GO:0034213">
    <property type="term" value="P:quinolinate catabolic process"/>
    <property type="evidence" value="ECO:0007669"/>
    <property type="project" value="TreeGrafter"/>
</dbReference>
<dbReference type="Gene3D" id="3.90.1170.20">
    <property type="entry name" value="Quinolinate phosphoribosyl transferase, N-terminal domain"/>
    <property type="match status" value="1"/>
</dbReference>
<dbReference type="InterPro" id="IPR013785">
    <property type="entry name" value="Aldolase_TIM"/>
</dbReference>
<feature type="binding site" evidence="13">
    <location>
        <position position="97"/>
    </location>
    <ligand>
        <name>substrate</name>
    </ligand>
</feature>
<dbReference type="NCBIfam" id="TIGR00078">
    <property type="entry name" value="nadC"/>
    <property type="match status" value="1"/>
</dbReference>
<dbReference type="InterPro" id="IPR022412">
    <property type="entry name" value="Quinolinate_PRibosylTrfase_N"/>
</dbReference>
<evidence type="ECO:0000313" key="16">
    <source>
        <dbReference type="EMBL" id="ALO17113.1"/>
    </source>
</evidence>
<dbReference type="PATRIC" id="fig|1307839.3.peg.3757"/>
<evidence type="ECO:0000259" key="15">
    <source>
        <dbReference type="Pfam" id="PF02749"/>
    </source>
</evidence>
<dbReference type="AlphaFoldDB" id="A0A0S2I3T9"/>
<dbReference type="STRING" id="1307839.L21SP5_03502"/>
<evidence type="ECO:0000256" key="2">
    <source>
        <dbReference type="ARBA" id="ARBA00004893"/>
    </source>
</evidence>
<dbReference type="InterPro" id="IPR004393">
    <property type="entry name" value="NadC"/>
</dbReference>
<dbReference type="Pfam" id="PF02749">
    <property type="entry name" value="QRPTase_N"/>
    <property type="match status" value="1"/>
</dbReference>
<evidence type="ECO:0000256" key="1">
    <source>
        <dbReference type="ARBA" id="ARBA00003237"/>
    </source>
</evidence>
<comment type="pathway">
    <text evidence="2">Cofactor biosynthesis; NAD(+) biosynthesis; nicotinate D-ribonucleotide from quinolinate: step 1/1.</text>
</comment>
<dbReference type="Proteomes" id="UP000064893">
    <property type="component" value="Chromosome"/>
</dbReference>
<dbReference type="SUPFAM" id="SSF51690">
    <property type="entry name" value="Nicotinate/Quinolinate PRTase C-terminal domain-like"/>
    <property type="match status" value="1"/>
</dbReference>
<dbReference type="InterPro" id="IPR037128">
    <property type="entry name" value="Quinolinate_PRibosylTase_N_sf"/>
</dbReference>
<dbReference type="InterPro" id="IPR036068">
    <property type="entry name" value="Nicotinate_pribotase-like_C"/>
</dbReference>
<dbReference type="OrthoDB" id="9782546at2"/>
<dbReference type="Pfam" id="PF01729">
    <property type="entry name" value="QRPTase_C"/>
    <property type="match status" value="1"/>
</dbReference>
<dbReference type="Gene3D" id="3.20.20.70">
    <property type="entry name" value="Aldolase class I"/>
    <property type="match status" value="1"/>
</dbReference>
<accession>A0A0S2I3T9</accession>
<evidence type="ECO:0000256" key="8">
    <source>
        <dbReference type="ARBA" id="ARBA00022679"/>
    </source>
</evidence>
<dbReference type="CDD" id="cd01572">
    <property type="entry name" value="QPRTase"/>
    <property type="match status" value="1"/>
</dbReference>
<gene>
    <name evidence="16" type="primary">nadC</name>
    <name evidence="16" type="ORF">L21SP5_03502</name>
</gene>
<organism evidence="16 17">
    <name type="scientific">Salinivirga cyanobacteriivorans</name>
    <dbReference type="NCBI Taxonomy" id="1307839"/>
    <lineage>
        <taxon>Bacteria</taxon>
        <taxon>Pseudomonadati</taxon>
        <taxon>Bacteroidota</taxon>
        <taxon>Bacteroidia</taxon>
        <taxon>Bacteroidales</taxon>
        <taxon>Salinivirgaceae</taxon>
        <taxon>Salinivirga</taxon>
    </lineage>
</organism>
<feature type="binding site" evidence="13">
    <location>
        <position position="197"/>
    </location>
    <ligand>
        <name>substrate</name>
    </ligand>
</feature>
<keyword evidence="8 12" id="KW-0808">Transferase</keyword>
<dbReference type="InterPro" id="IPR027277">
    <property type="entry name" value="NadC/ModD"/>
</dbReference>
<evidence type="ECO:0000256" key="5">
    <source>
        <dbReference type="ARBA" id="ARBA00011944"/>
    </source>
</evidence>
<evidence type="ECO:0000256" key="6">
    <source>
        <dbReference type="ARBA" id="ARBA00022642"/>
    </source>
</evidence>
<evidence type="ECO:0000256" key="11">
    <source>
        <dbReference type="ARBA" id="ARBA00069173"/>
    </source>
</evidence>
<dbReference type="UniPathway" id="UPA00253">
    <property type="reaction ID" value="UER00331"/>
</dbReference>
<evidence type="ECO:0000256" key="9">
    <source>
        <dbReference type="ARBA" id="ARBA00033102"/>
    </source>
</evidence>
<keyword evidence="7 12" id="KW-0328">Glycosyltransferase</keyword>
<comment type="subunit">
    <text evidence="4">Hexamer formed by 3 homodimers.</text>
</comment>
<dbReference type="GO" id="GO:0009435">
    <property type="term" value="P:NAD+ biosynthetic process"/>
    <property type="evidence" value="ECO:0007669"/>
    <property type="project" value="UniProtKB-UniPathway"/>
</dbReference>
<dbReference type="PANTHER" id="PTHR32179:SF3">
    <property type="entry name" value="NICOTINATE-NUCLEOTIDE PYROPHOSPHORYLASE [CARBOXYLATING]"/>
    <property type="match status" value="1"/>
</dbReference>
<dbReference type="RefSeq" id="WP_057954433.1">
    <property type="nucleotide sequence ID" value="NZ_CP013118.1"/>
</dbReference>
<evidence type="ECO:0000256" key="13">
    <source>
        <dbReference type="PIRSR" id="PIRSR006250-1"/>
    </source>
</evidence>
<evidence type="ECO:0000256" key="10">
    <source>
        <dbReference type="ARBA" id="ARBA00047445"/>
    </source>
</evidence>
<evidence type="ECO:0000256" key="12">
    <source>
        <dbReference type="PIRNR" id="PIRNR006250"/>
    </source>
</evidence>
<sequence length="280" mass="31154">MNNLHKQTLIELAISEDEGSGDHTSLACIPKEATNKAELRIKANGILAGIDVAKTIFIKLMPDSQAEWHMKDGEKIKPGDIAFTIEGNTQKLLQAERLVLNFMQRMSGIATLTAEYVEKISDLHTKILDTRKTTPGLRHFEKDAVRIGGGQNHRMGLYDMMMIKDNHVDYAGGIAAAIERAHLYQKQNGLDIPIEVEARNLNEVEQILKTGKADRIMLDNFNYEQTRYAVKVIDKQCETESSGGITLETVRPYAECGVDFVSVGALTHQINSLDMSLKAI</sequence>
<feature type="binding site" evidence="13">
    <location>
        <position position="164"/>
    </location>
    <ligand>
        <name>substrate</name>
    </ligand>
</feature>
<feature type="binding site" evidence="13">
    <location>
        <begin position="130"/>
        <end position="132"/>
    </location>
    <ligand>
        <name>substrate</name>
    </ligand>
</feature>
<evidence type="ECO:0000259" key="14">
    <source>
        <dbReference type="Pfam" id="PF01729"/>
    </source>
</evidence>
<feature type="domain" description="Quinolinate phosphoribosyl transferase N-terminal" evidence="15">
    <location>
        <begin position="22"/>
        <end position="107"/>
    </location>
</feature>
<dbReference type="PANTHER" id="PTHR32179">
    <property type="entry name" value="NICOTINATE-NUCLEOTIDE PYROPHOSPHORYLASE [CARBOXYLATING]"/>
    <property type="match status" value="1"/>
</dbReference>
<feature type="domain" description="Quinolinate phosphoribosyl transferase C-terminal" evidence="14">
    <location>
        <begin position="109"/>
        <end position="278"/>
    </location>
</feature>
<dbReference type="GO" id="GO:0004514">
    <property type="term" value="F:nicotinate-nucleotide diphosphorylase (carboxylating) activity"/>
    <property type="evidence" value="ECO:0007669"/>
    <property type="project" value="UniProtKB-EC"/>
</dbReference>